<proteinExistence type="predicted"/>
<dbReference type="EMBL" id="PQXK01000088">
    <property type="protein sequence ID" value="TGO37820.1"/>
    <property type="molecule type" value="Genomic_DNA"/>
</dbReference>
<evidence type="ECO:0000313" key="2">
    <source>
        <dbReference type="EMBL" id="TGO37820.1"/>
    </source>
</evidence>
<evidence type="ECO:0000313" key="3">
    <source>
        <dbReference type="Proteomes" id="UP000297814"/>
    </source>
</evidence>
<dbReference type="AlphaFoldDB" id="A0A4Z1GRJ4"/>
<dbReference type="PANTHER" id="PTHR35043">
    <property type="entry name" value="TRANSCRIPTION FACTOR DOMAIN-CONTAINING PROTEIN"/>
    <property type="match status" value="1"/>
</dbReference>
<dbReference type="PANTHER" id="PTHR35043:SF7">
    <property type="entry name" value="TRANSCRIPTION FACTOR DOMAIN-CONTAINING PROTEIN"/>
    <property type="match status" value="1"/>
</dbReference>
<keyword evidence="3" id="KW-1185">Reference proteome</keyword>
<organism evidence="2 3">
    <name type="scientific">Botrytis hyacinthi</name>
    <dbReference type="NCBI Taxonomy" id="278943"/>
    <lineage>
        <taxon>Eukaryota</taxon>
        <taxon>Fungi</taxon>
        <taxon>Dikarya</taxon>
        <taxon>Ascomycota</taxon>
        <taxon>Pezizomycotina</taxon>
        <taxon>Leotiomycetes</taxon>
        <taxon>Helotiales</taxon>
        <taxon>Sclerotiniaceae</taxon>
        <taxon>Botrytis</taxon>
    </lineage>
</organism>
<accession>A0A4Z1GRJ4</accession>
<feature type="transmembrane region" description="Helical" evidence="1">
    <location>
        <begin position="529"/>
        <end position="553"/>
    </location>
</feature>
<feature type="transmembrane region" description="Helical" evidence="1">
    <location>
        <begin position="49"/>
        <end position="69"/>
    </location>
</feature>
<keyword evidence="1" id="KW-1133">Transmembrane helix</keyword>
<keyword evidence="1" id="KW-0812">Transmembrane</keyword>
<comment type="caution">
    <text evidence="2">The sequence shown here is derived from an EMBL/GenBank/DDBJ whole genome shotgun (WGS) entry which is preliminary data.</text>
</comment>
<protein>
    <submittedName>
        <fullName evidence="2">Uncharacterized protein</fullName>
    </submittedName>
</protein>
<feature type="transmembrane region" description="Helical" evidence="1">
    <location>
        <begin position="565"/>
        <end position="585"/>
    </location>
</feature>
<gene>
    <name evidence="2" type="ORF">BHYA_0088g00160</name>
</gene>
<keyword evidence="1" id="KW-0472">Membrane</keyword>
<sequence length="681" mass="75535">MSLLLYIFTTELRLTGAHPIFSSNSSAVNSTALQIEVAPGWVSGPNGRGTWSILYGCVCTLIACVYTAIHLNIPPNGESKFAGYMMKVKWILIALFAAEIVVYTAFEQYYLGDKFLKNLLSREQANDRSKDSSTKPANSDFDRVYAYYVMMGGFAADVSDLHNVIKRVTFTPDGILFLSELGRTPRVEKGEIEDKSKSDHIGKILVCLQVVWSIGQAVERKLAGYPTTMLEVHTIVHIVCTLSLYALWYKKSLNVAVPTILSFKGSDEKYLAFMLQLGAEAGDHSLGLHHPKRWITGVAPENHCGFKVQSCSSSADALLDAGFSEPTMIMYPETNPSSKVQSTISMRDVDFVANAKDVDSNDILRAKDSVEVVTRVDRSKEVLNDRTVSCAAESSPIIYVPAIDTEEIVCTLTTGESLAMGCGPGLDDRSDKETHRTRYDSRSITVSLTSKDVRRLNLAGAYMSEMKLTPKKRASAKKKKAQPLFNELVEDTSLGIYKYATCGIEPLLSLRAENFRGKFFNDIPYDATYLSAAIALVPMVYGCAHLGALSIIFPTAIERLLWKISCYYLIAVASSFGLWALIKYFDALISRALKSQATFVEKLEARIRNFLYRIDGKTRSLIDGVFSLFHYSKLILLYLGVLAYAAARMYLVVESFISLRHVPIGVYQTPELNVMGNIPHL</sequence>
<feature type="transmembrane region" description="Helical" evidence="1">
    <location>
        <begin position="90"/>
        <end position="111"/>
    </location>
</feature>
<feature type="transmembrane region" description="Helical" evidence="1">
    <location>
        <begin position="635"/>
        <end position="653"/>
    </location>
</feature>
<reference evidence="2 3" key="1">
    <citation type="submission" date="2017-12" db="EMBL/GenBank/DDBJ databases">
        <title>Comparative genomics of Botrytis spp.</title>
        <authorList>
            <person name="Valero-Jimenez C.A."/>
            <person name="Tapia P."/>
            <person name="Veloso J."/>
            <person name="Silva-Moreno E."/>
            <person name="Staats M."/>
            <person name="Valdes J.H."/>
            <person name="Van Kan J.A.L."/>
        </authorList>
    </citation>
    <scope>NUCLEOTIDE SEQUENCE [LARGE SCALE GENOMIC DNA]</scope>
    <source>
        <strain evidence="2 3">Bh0001</strain>
    </source>
</reference>
<evidence type="ECO:0000256" key="1">
    <source>
        <dbReference type="SAM" id="Phobius"/>
    </source>
</evidence>
<dbReference type="Proteomes" id="UP000297814">
    <property type="component" value="Unassembled WGS sequence"/>
</dbReference>
<name>A0A4Z1GRJ4_9HELO</name>